<dbReference type="FunFam" id="2.170.40.20:FF:000002">
    <property type="entry name" value="Envelope glycoprotein gp160"/>
    <property type="match status" value="1"/>
</dbReference>
<evidence type="ECO:0000256" key="3">
    <source>
        <dbReference type="ARBA" id="ARBA00004505"/>
    </source>
</evidence>
<feature type="short sequence motif" description="YXXL motif; contains endocytosis signal" evidence="32">
    <location>
        <begin position="707"/>
        <end position="710"/>
    </location>
</feature>
<keyword evidence="17 32" id="KW-1161">Viral attachment to host cell</keyword>
<feature type="lipid moiety-binding region" description="S-palmitoyl cysteine; by host" evidence="32">
    <location>
        <position position="759"/>
    </location>
</feature>
<evidence type="ECO:0000256" key="31">
    <source>
        <dbReference type="ARBA" id="ARBA00023296"/>
    </source>
</evidence>
<keyword evidence="20 32" id="KW-0261">Viral envelope protein</keyword>
<evidence type="ECO:0000256" key="17">
    <source>
        <dbReference type="ARBA" id="ARBA00022804"/>
    </source>
</evidence>
<feature type="coiled-coil region" evidence="32">
    <location>
        <begin position="628"/>
        <end position="662"/>
    </location>
</feature>
<keyword evidence="15 32" id="KW-0053">Apoptosis</keyword>
<comment type="PTM">
    <text evidence="32">Palmitoylation of the transmembrane protein and of Env polyprotein (prior to its proteolytic cleavage) is essential for their association with host cell membrane lipid rafts. Palmitoylation is therefore required for envelope trafficking to classical lipid rafts, but not for viral replication.</text>
</comment>
<comment type="subunit">
    <text evidence="32">The mature envelope protein (Env) consists of a homotrimer of non-covalently associated gp120-gp41 heterodimers. The resulting complex protrudes from the virus surface as a spike. There seems to be as few as 10 spikes on the average virion. Surface protein gp120 interacts with host CD4, CCR5 and CXCR4. Gp120 also interacts with the C-type lectins CD209/DC-SIGN and CLEC4M/DC-SIGNR (collectively referred to as DC-SIGN(R)). Gp120 and gp41 interact with GalCer. Gp120 interacts with host ITGA4/ITGB7 complex; on CD4+ T-cells, this interaction results in rapid activation of integrin ITGAL/LFA-1, which facilitates efficient cell-to-cell spreading of HIV-1. Gp120 interacts with cell-associated heparan sulfate; this interaction increases virus infectivity on permissive cells and may be involved in infection of CD4- cells.</text>
</comment>
<evidence type="ECO:0000256" key="28">
    <source>
        <dbReference type="ARBA" id="ARBA00023180"/>
    </source>
</evidence>
<organism evidence="36">
    <name type="scientific">Human immunodeficiency virus type 1</name>
    <name type="common">HIV-1</name>
    <dbReference type="NCBI Taxonomy" id="11676"/>
    <lineage>
        <taxon>Viruses</taxon>
        <taxon>Riboviria</taxon>
        <taxon>Pararnavirae</taxon>
        <taxon>Artverviricota</taxon>
        <taxon>Revtraviricetes</taxon>
        <taxon>Ortervirales</taxon>
        <taxon>Retroviridae</taxon>
        <taxon>Orthoretrovirinae</taxon>
        <taxon>Lentivirus</taxon>
        <taxon>Lentivirus humimdef1</taxon>
    </lineage>
</organism>
<comment type="domain">
    <text evidence="32 33">The 17 amino acids long immunosuppressive region is present in many retroviral envelope proteins. Synthetic peptides derived from this relatively conserved sequence inhibit immune function in vitro and in vivo.</text>
</comment>
<comment type="domain">
    <text evidence="32">The YXXL motif is involved in determining the exact site of viral release at the surface of infected mononuclear cells and promotes endocytosis. YXXL and di-leucine endocytosis motifs interact directly or indirectly with the clathrin adapter complexes, opperate independently, and their activities are not additive.</text>
</comment>
<dbReference type="GO" id="GO:0019064">
    <property type="term" value="P:fusion of virus membrane with host plasma membrane"/>
    <property type="evidence" value="ECO:0007669"/>
    <property type="project" value="UniProtKB-UniRule"/>
</dbReference>
<proteinExistence type="inferred from homology"/>
<keyword evidence="8 32" id="KW-1170">Fusion of virus membrane with host endosomal membrane</keyword>
<feature type="region of interest" description="MPER; binding to GalCer" evidence="32">
    <location>
        <begin position="657"/>
        <end position="678"/>
    </location>
</feature>
<comment type="domain">
    <text evidence="32">Some of the most genetically diverse regions of the viral genome are present in Env. They are called variable regions 1 through 5 (V1 through V5). Coreceptor usage of gp120 is determined mainly by the primary structure of the third variable region (V3) in the outer domain of gp120. The sequence of V3 determines which coreceptor, CCR5 and/or CXCR4 (corresponding to R5/macrophage, X4/T cell and R5X4/T cell and macrophage tropism), is used to trigger the fusion potential of the Env complex, and hence which cells the virus can infect. Binding to CCR5 involves a region adjacent in addition to V3.</text>
</comment>
<keyword evidence="18 32" id="KW-0946">Virion</keyword>
<keyword evidence="26 32" id="KW-0564">Palmitate</keyword>
<dbReference type="HAMAP" id="MF_04083">
    <property type="entry name" value="HIV_ENV"/>
    <property type="match status" value="1"/>
</dbReference>
<protein>
    <recommendedName>
        <fullName evidence="32">Envelope glycoprotein gp160</fullName>
    </recommendedName>
    <alternativeName>
        <fullName evidence="32">Env polyprotein</fullName>
    </alternativeName>
    <component>
        <recommendedName>
            <fullName evidence="32">Surface protein gp120</fullName>
            <shortName evidence="32">SU</shortName>
        </recommendedName>
        <alternativeName>
            <fullName evidence="32">Glycoprotein 120</fullName>
            <shortName evidence="32">gp120</shortName>
        </alternativeName>
    </component>
    <component>
        <recommendedName>
            <fullName evidence="32">Transmembrane protein gp41</fullName>
            <shortName evidence="32">TM</shortName>
        </recommendedName>
        <alternativeName>
            <fullName evidence="32">Glycoprotein 41</fullName>
            <shortName evidence="32">gp41</shortName>
        </alternativeName>
    </component>
</protein>
<keyword evidence="19 32" id="KW-1043">Host membrane</keyword>
<feature type="disulfide bond" evidence="32">
    <location>
        <begin position="220"/>
        <end position="249"/>
    </location>
</feature>
<comment type="function">
    <text evidence="32">Envelope glycoprotein gp160: Oligomerizes in the host endoplasmic reticulum into predominantly trimers. In a second time, gp160 transits in the host Golgi, where glycosylation is completed. The precursor is then proteolytically cleaved in the trans-Golgi and thereby activated by cellular furin or furin-like proteases to produce gp120 and gp41.</text>
</comment>
<evidence type="ECO:0000256" key="5">
    <source>
        <dbReference type="ARBA" id="ARBA00004578"/>
    </source>
</evidence>
<dbReference type="GO" id="GO:0020002">
    <property type="term" value="C:host cell plasma membrane"/>
    <property type="evidence" value="ECO:0007669"/>
    <property type="project" value="UniProtKB-SubCell"/>
</dbReference>
<keyword evidence="13 32" id="KW-0165">Cleavage on pair of basic residues</keyword>
<comment type="subcellular location">
    <molecule>Transmembrane protein gp41</molecule>
    <subcellularLocation>
        <location evidence="32">Virion membrane</location>
        <topology evidence="32">Single-pass type I membrane protein</topology>
    </subcellularLocation>
    <subcellularLocation>
        <location evidence="32">Host cell membrane</location>
        <topology evidence="32">Single-pass type I membrane protein</topology>
    </subcellularLocation>
    <subcellularLocation>
        <location evidence="32">Host endosome membrane</location>
        <topology evidence="32">Single-pass type I membrane protein</topology>
    </subcellularLocation>
    <text evidence="32">It is probably concentrated at the site of budding and incorporated into the virions possibly by contacts between the cytoplasmic tail of Env and the N-terminus of Gag.</text>
</comment>
<comment type="domain">
    <text evidence="32">The membrane proximal external region (MPER) present in gp41 is a tryptophan-rich region recognized by the antibodies 2F5, Z13, and 4E10. MPER seems to play a role in fusion.</text>
</comment>
<feature type="region of interest" description="CD4-binding loop" evidence="32">
    <location>
        <begin position="364"/>
        <end position="374"/>
    </location>
</feature>
<dbReference type="InterPro" id="IPR000777">
    <property type="entry name" value="HIV1_Gp120"/>
</dbReference>
<keyword evidence="23 32" id="KW-1039">Host endosome</keyword>
<keyword evidence="22 32" id="KW-1133">Transmembrane helix</keyword>
<dbReference type="EMBL" id="MG898319">
    <property type="protein sequence ID" value="AYX75489.1"/>
    <property type="molecule type" value="Genomic_RNA"/>
</dbReference>
<dbReference type="FunFam" id="1.20.5.490:FF:000001">
    <property type="entry name" value="Envelope glycoprotein gp160"/>
    <property type="match status" value="1"/>
</dbReference>
<reference evidence="36" key="1">
    <citation type="journal article" date="2018" name="Cell Rep.">
        <title>Completeness of HIV-1 Envelope Glycan Shield at Transmission Determines Neutralization Breadth.</title>
        <authorList>
            <person name="Wagh K."/>
            <person name="Kreider E.F."/>
            <person name="Li Y."/>
            <person name="Barbian H.J."/>
            <person name="Learn G.H."/>
            <person name="Giorgi E."/>
            <person name="Hraber P.T."/>
            <person name="Decker T.G."/>
            <person name="Smith A.G."/>
            <person name="Gondim M.V."/>
            <person name="Gillis L."/>
            <person name="Wandzilak J."/>
            <person name="Chuang G.Y."/>
            <person name="Rawi R."/>
            <person name="Cai F."/>
            <person name="Pellegrino P."/>
            <person name="Williams I."/>
            <person name="Overbaugh J."/>
            <person name="Gao F."/>
            <person name="Kwong P.D."/>
            <person name="Haynes B.F."/>
            <person name="Shaw G.M."/>
            <person name="Borrow P."/>
            <person name="Seaman M.S."/>
            <person name="Hahn B.H."/>
            <person name="Korber B."/>
        </authorList>
    </citation>
    <scope>NUCLEOTIDE SEQUENCE</scope>
    <source>
        <strain evidence="36">CH0694_3_d0438_ipe018_10_65</strain>
    </source>
</reference>
<comment type="miscellaneous">
    <text evidence="32">Inhibitors targeting HIV-1 viral envelope proteins are used as antiretroviral drugs. Attachment of virions to the cell surface via non-specific interactions and CD4 binding can be blocked by inhibitors that include cyanovirin-N, cyclotriazadisulfonamide analogs, PRO 2000, TNX 355 and PRO 542. In addition, BMS 806 can block CD4-induced conformational changes. Env interactions with the coreceptor molecules can be targeted by CCR5 antagonists including SCH-D, maraviroc (UK 427857) and aplaviroc (GW 873140), and the CXCR4 antagonist AMD 070. Fusion of viral and cellular membranes can be inhibited by peptides such as enfuvirtide and tifuvirtide (T 1249). Resistance to inhibitors associated with mutations in Env are observed. Most of the time, single mutations confer only a modest reduction in drug susceptibility. Combination of several mutations is usually required to develop a high-level drug resistance.</text>
</comment>
<dbReference type="InterPro" id="IPR037527">
    <property type="entry name" value="Gp160"/>
</dbReference>
<dbReference type="FunFam" id="2.170.40.20:FF:000003">
    <property type="entry name" value="Envelope glycoprotein gp160"/>
    <property type="match status" value="1"/>
</dbReference>
<evidence type="ECO:0000256" key="2">
    <source>
        <dbReference type="ARBA" id="ARBA00004433"/>
    </source>
</evidence>
<organismHost>
    <name type="scientific">Homo sapiens</name>
    <name type="common">Human</name>
    <dbReference type="NCBI Taxonomy" id="9606"/>
</organismHost>
<keyword evidence="29 32" id="KW-0899">Viral immunoevasion</keyword>
<evidence type="ECO:0000256" key="21">
    <source>
        <dbReference type="ARBA" id="ARBA00022890"/>
    </source>
</evidence>
<dbReference type="Gene3D" id="1.10.287.210">
    <property type="match status" value="1"/>
</dbReference>
<evidence type="ECO:0000313" key="36">
    <source>
        <dbReference type="EMBL" id="AYX75489.1"/>
    </source>
</evidence>
<keyword evidence="11 32" id="KW-0945">Host-virus interaction</keyword>
<dbReference type="Pfam" id="PF00516">
    <property type="entry name" value="GP120"/>
    <property type="match status" value="1"/>
</dbReference>
<keyword evidence="14 32" id="KW-0812">Transmembrane</keyword>
<feature type="chain" id="PRO_5023338044" description="Transmembrane protein gp41" evidence="32">
    <location>
        <begin position="507"/>
        <end position="858"/>
    </location>
</feature>
<dbReference type="Pfam" id="PF00517">
    <property type="entry name" value="GP41"/>
    <property type="match status" value="1"/>
</dbReference>
<keyword evidence="25 32" id="KW-0472">Membrane</keyword>
<dbReference type="GO" id="GO:0052031">
    <property type="term" value="P:symbiont-mediated perturbation of host defense response"/>
    <property type="evidence" value="ECO:0007669"/>
    <property type="project" value="UniProtKB-UniRule"/>
</dbReference>
<evidence type="ECO:0000256" key="22">
    <source>
        <dbReference type="ARBA" id="ARBA00022989"/>
    </source>
</evidence>
<comment type="function">
    <text evidence="32">Surface protein gp120: Attaches the virus to the host lymphoid cell by binding to the primary receptor CD4. This interaction induces a structural rearrangement creating a high affinity binding site for a chemokine coreceptor like CXCR4 and/or CCR5. Acts as a ligand for CD209/DC-SIGN and CLEC4M/DC-SIGNR, which are respectively found on dendritic cells (DCs), and on endothelial cells of liver sinusoids and lymph node sinuses. These interactions allow capture of viral particles at mucosal surfaces by these cells and subsequent transmission to permissive cells. HIV subverts the migration properties of dendritic cells to gain access to CD4+ T-cells in lymph nodes. Virus transmission to permissive T-cells occurs either in trans (without DCs infection, through viral capture and transmission), or in cis (following DCs productive infection, through the usual CD4-gp120 interaction), thereby inducing a robust infection. In trans infection, bound virions remain infectious over days and it is proposed that they are not degraded, but protected in non-lysosomal acidic organelles within the DCs close to the cell membrane thus contributing to the viral infectious potential during DCs' migration from the periphery to the lymphoid tissues. On arrival at lymphoid tissues, intact virions recycle back to DCs' cell surface allowing virus transmission to CD4+ T-cells.</text>
</comment>
<gene>
    <name evidence="32 36" type="primary">env</name>
</gene>
<evidence type="ECO:0000256" key="20">
    <source>
        <dbReference type="ARBA" id="ARBA00022879"/>
    </source>
</evidence>
<dbReference type="GO" id="GO:0019062">
    <property type="term" value="P:virion attachment to host cell"/>
    <property type="evidence" value="ECO:0007669"/>
    <property type="project" value="UniProtKB-UniRule"/>
</dbReference>
<comment type="domain">
    <text evidence="32">The CD4-binding region is targeted by the antibody b12.</text>
</comment>
<feature type="domain" description="Retroviral envelope protein GP41-like" evidence="35">
    <location>
        <begin position="525"/>
        <end position="715"/>
    </location>
</feature>
<keyword evidence="21 32" id="KW-1164">Virus endocytosis by host</keyword>
<evidence type="ECO:0000256" key="23">
    <source>
        <dbReference type="ARBA" id="ARBA00023046"/>
    </source>
</evidence>
<keyword evidence="31 32" id="KW-1160">Virus entry into host cell</keyword>
<evidence type="ECO:0000256" key="14">
    <source>
        <dbReference type="ARBA" id="ARBA00022692"/>
    </source>
</evidence>
<dbReference type="SUPFAM" id="SSF58069">
    <property type="entry name" value="Virus ectodomain"/>
    <property type="match status" value="1"/>
</dbReference>
<dbReference type="GO" id="GO:0016020">
    <property type="term" value="C:membrane"/>
    <property type="evidence" value="ECO:0007669"/>
    <property type="project" value="UniProtKB-UniRule"/>
</dbReference>
<evidence type="ECO:0000259" key="34">
    <source>
        <dbReference type="Pfam" id="PF00516"/>
    </source>
</evidence>
<dbReference type="InterPro" id="IPR000328">
    <property type="entry name" value="GP41-like"/>
</dbReference>
<dbReference type="Gene3D" id="1.20.5.490">
    <property type="entry name" value="Single helix bin"/>
    <property type="match status" value="1"/>
</dbReference>
<dbReference type="GO" id="GO:0039654">
    <property type="term" value="P:fusion of virus membrane with host endosome membrane"/>
    <property type="evidence" value="ECO:0007669"/>
    <property type="project" value="UniProtKB-UniRule"/>
</dbReference>
<feature type="lipid moiety-binding region" description="S-palmitoyl cysteine; by host" evidence="32">
    <location>
        <position position="839"/>
    </location>
</feature>
<dbReference type="GO" id="GO:1903908">
    <property type="term" value="P:positive regulation of plasma membrane raft polarization"/>
    <property type="evidence" value="ECO:0007669"/>
    <property type="project" value="UniProtKB-UniRule"/>
</dbReference>
<feature type="chain" id="PRO_5023338043" description="Envelope glycoprotein gp160" evidence="32">
    <location>
        <begin position="33"/>
        <end position="858"/>
    </location>
</feature>
<evidence type="ECO:0000256" key="25">
    <source>
        <dbReference type="ARBA" id="ARBA00023136"/>
    </source>
</evidence>
<dbReference type="FunFam" id="1.10.287.210:FF:000001">
    <property type="entry name" value="Envelope glycoprotein gp160"/>
    <property type="match status" value="1"/>
</dbReference>
<evidence type="ECO:0000256" key="18">
    <source>
        <dbReference type="ARBA" id="ARBA00022844"/>
    </source>
</evidence>
<evidence type="ECO:0000256" key="12">
    <source>
        <dbReference type="ARBA" id="ARBA00022595"/>
    </source>
</evidence>
<keyword evidence="16 32" id="KW-0732">Signal</keyword>
<accession>A0A3G5QN68</accession>
<feature type="region of interest" description="Fusion peptide" evidence="32">
    <location>
        <begin position="507"/>
        <end position="527"/>
    </location>
</feature>
<evidence type="ECO:0000256" key="33">
    <source>
        <dbReference type="RuleBase" id="RU363095"/>
    </source>
</evidence>
<name>A0A3G5QN68_HV1</name>
<dbReference type="CDD" id="cd09909">
    <property type="entry name" value="HIV-1-like_HR1-HR2"/>
    <property type="match status" value="1"/>
</dbReference>
<feature type="transmembrane region" description="Helical" evidence="33">
    <location>
        <begin position="673"/>
        <end position="700"/>
    </location>
</feature>
<dbReference type="GO" id="GO:0005198">
    <property type="term" value="F:structural molecule activity"/>
    <property type="evidence" value="ECO:0007669"/>
    <property type="project" value="UniProtKB-UniRule"/>
</dbReference>
<feature type="region of interest" description="Immunosuppression" evidence="32">
    <location>
        <begin position="569"/>
        <end position="587"/>
    </location>
</feature>
<comment type="subcellular location">
    <molecule>Surface protein gp120</molecule>
    <subcellularLocation>
        <location evidence="32">Virion membrane</location>
        <topology evidence="32">Peripheral membrane protein</topology>
    </subcellularLocation>
    <subcellularLocation>
        <location evidence="32">Host cell membrane</location>
        <topology evidence="32">Peripheral membrane protein</topology>
    </subcellularLocation>
    <subcellularLocation>
        <location evidence="32">Host endosome membrane</location>
        <topology evidence="32">Single-pass type I membrane protein</topology>
    </subcellularLocation>
    <text evidence="32">The surface protein is not anchored to the viral envelope, but associates with the extravirion surface through its binding to TM. It is probably concentrated at the site of budding and incorporated into the virions possibly by contacts between the cytoplasmic tail of Env and the N-terminus of Gag.</text>
</comment>
<dbReference type="InterPro" id="IPR036377">
    <property type="entry name" value="Gp120_core_sf"/>
</dbReference>
<feature type="topological domain" description="Cytoplasmic" evidence="32">
    <location>
        <begin position="701"/>
        <end position="858"/>
    </location>
</feature>
<comment type="subcellular location">
    <subcellularLocation>
        <location evidence="3">Host cell membrane</location>
        <topology evidence="3">Peripheral membrane protein</topology>
    </subcellularLocation>
    <subcellularLocation>
        <location evidence="1">Host cell membrane</location>
        <topology evidence="1">Single-pass type I membrane protein</topology>
    </subcellularLocation>
    <subcellularLocation>
        <location evidence="2">Host endosome membrane</location>
        <topology evidence="2">Peripheral membrane protein</topology>
    </subcellularLocation>
    <subcellularLocation>
        <location evidence="5">Host endosome membrane</location>
        <topology evidence="5">Single-pass type I membrane protein</topology>
    </subcellularLocation>
    <subcellularLocation>
        <location evidence="6">Virion membrane</location>
        <topology evidence="6">Peripheral membrane protein</topology>
    </subcellularLocation>
    <subcellularLocation>
        <location evidence="4">Virion membrane</location>
        <topology evidence="4">Single-pass type I membrane protein</topology>
    </subcellularLocation>
</comment>
<feature type="disulfide bond" evidence="32">
    <location>
        <begin position="54"/>
        <end position="74"/>
    </location>
</feature>
<evidence type="ECO:0000256" key="32">
    <source>
        <dbReference type="HAMAP-Rule" id="MF_04083"/>
    </source>
</evidence>
<evidence type="ECO:0000256" key="8">
    <source>
        <dbReference type="ARBA" id="ARBA00022510"/>
    </source>
</evidence>
<keyword evidence="12 32" id="KW-1162">Viral penetration into host cytoplasm</keyword>
<evidence type="ECO:0000256" key="7">
    <source>
        <dbReference type="ARBA" id="ARBA00022506"/>
    </source>
</evidence>
<evidence type="ECO:0000256" key="13">
    <source>
        <dbReference type="ARBA" id="ARBA00022685"/>
    </source>
</evidence>
<feature type="transmembrane region" description="Helical" evidence="33">
    <location>
        <begin position="507"/>
        <end position="530"/>
    </location>
</feature>
<feature type="transmembrane region" description="Helical" evidence="33">
    <location>
        <begin position="12"/>
        <end position="31"/>
    </location>
</feature>
<evidence type="ECO:0000256" key="19">
    <source>
        <dbReference type="ARBA" id="ARBA00022870"/>
    </source>
</evidence>
<keyword evidence="7 32" id="KW-1168">Fusion of virus membrane with host membrane</keyword>
<evidence type="ECO:0000256" key="30">
    <source>
        <dbReference type="ARBA" id="ARBA00023288"/>
    </source>
</evidence>
<evidence type="ECO:0000256" key="29">
    <source>
        <dbReference type="ARBA" id="ARBA00023280"/>
    </source>
</evidence>
<evidence type="ECO:0000256" key="24">
    <source>
        <dbReference type="ARBA" id="ARBA00023054"/>
    </source>
</evidence>
<evidence type="ECO:0000256" key="1">
    <source>
        <dbReference type="ARBA" id="ARBA00004402"/>
    </source>
</evidence>
<evidence type="ECO:0000256" key="16">
    <source>
        <dbReference type="ARBA" id="ARBA00022729"/>
    </source>
</evidence>
<dbReference type="GO" id="GO:0044175">
    <property type="term" value="C:host cell endosome membrane"/>
    <property type="evidence" value="ECO:0007669"/>
    <property type="project" value="UniProtKB-SubCell"/>
</dbReference>
<keyword evidence="27 32" id="KW-1015">Disulfide bond</keyword>
<feature type="disulfide bond" evidence="32">
    <location>
        <begin position="230"/>
        <end position="241"/>
    </location>
</feature>
<evidence type="ECO:0000256" key="27">
    <source>
        <dbReference type="ARBA" id="ARBA00023157"/>
    </source>
</evidence>
<comment type="similarity">
    <text evidence="32">Belongs to the HIV-1 env protein family.</text>
</comment>
<evidence type="ECO:0000256" key="26">
    <source>
        <dbReference type="ARBA" id="ARBA00023139"/>
    </source>
</evidence>
<dbReference type="GO" id="GO:1903911">
    <property type="term" value="P:positive regulation of receptor clustering"/>
    <property type="evidence" value="ECO:0007669"/>
    <property type="project" value="UniProtKB-UniRule"/>
</dbReference>
<comment type="function">
    <text evidence="32">Transmembrane protein gp41: Acts as a class I viral fusion protein. Under the current model, the protein has at least 3 conformational states: pre-fusion native state, pre-hairpin intermediate state, and post-fusion hairpin state. During fusion of viral and target intracellular membranes, the coiled coil regions (heptad repeats) assume a trimer-of-hairpins structure, positioning the fusion peptide in close proximity to the C-terminal region of the ectodomain. The formation of this structure appears to drive apposition and subsequent fusion of viral and target cell membranes. Complete fusion occurs in host cell endosomes and is dynamin-dependent, however some lipid transfer might occur at the plasma membrane. The virus undergoes clathrin-dependent internalization long before endosomal fusion, thus minimizing the surface exposure of conserved viral epitopes during fusion and reducing the efficacy of inhibitors targeting these epitopes. Membranes fusion leads to delivery of the nucleocapsid into the cytoplasm.</text>
</comment>
<dbReference type="GO" id="GO:0055036">
    <property type="term" value="C:virion membrane"/>
    <property type="evidence" value="ECO:0007669"/>
    <property type="project" value="UniProtKB-SubCell"/>
</dbReference>
<evidence type="ECO:0000256" key="9">
    <source>
        <dbReference type="ARBA" id="ARBA00022511"/>
    </source>
</evidence>
<evidence type="ECO:0000256" key="6">
    <source>
        <dbReference type="ARBA" id="ARBA00004650"/>
    </source>
</evidence>
<dbReference type="Gene3D" id="2.170.40.20">
    <property type="entry name" value="Human immunodeficiency virus 1, Gp160, envelope glycoprotein"/>
    <property type="match status" value="2"/>
</dbReference>
<feature type="domain" description="Human immunodeficiency virus 1 envelope glycoprotein Gp120" evidence="34">
    <location>
        <begin position="141"/>
        <end position="506"/>
    </location>
</feature>
<feature type="disulfide bond" evidence="32">
    <location>
        <begin position="593"/>
        <end position="599"/>
    </location>
</feature>
<evidence type="ECO:0000256" key="15">
    <source>
        <dbReference type="ARBA" id="ARBA00022703"/>
    </source>
</evidence>
<feature type="site" description="Cleavage; by host furin" evidence="32">
    <location>
        <begin position="506"/>
        <end position="507"/>
    </location>
</feature>
<keyword evidence="24 32" id="KW-0175">Coiled coil</keyword>
<keyword evidence="10 32" id="KW-1165">Clathrin-mediated endocytosis of virus by host</keyword>
<comment type="caution">
    <text evidence="32 33">Lacks conserved residue(s) required for the propagation of feature annotation.</text>
</comment>
<comment type="PTM">
    <text evidence="32">Specific enzymatic cleavages in vivo yield mature proteins. Envelope glycoproteins are synthesized as a inactive precursor that is heavily N-glycosylated and processed likely by host cell furin in the Golgi to yield the mature SU and TM proteins. The cleavage site between SU and TM requires the minimal sequence [KR]-X-[KR]-R. About 2 of the 9 disulfide bonds of gp41 are reduced by P4HB/PDI, following binding to CD4 receptor.</text>
</comment>
<comment type="miscellaneous">
    <text evidence="32">HIV-1 lineages are divided in three main groups, M (for Major), O (for Outlier), and N (for New, or Non-M, Non-O). The vast majority of strains found worldwide belong to the group M. Group O seems to be endemic to and largely confined to Cameroon and neighboring countries in West Central Africa, where these viruses represent a small minority of HIV-1 strains. The group N is represented by a limited number of isolates from Cameroonian persons. The group M is further subdivided in 9 clades or subtypes (A to D, F to H, J and K).</text>
</comment>
<keyword evidence="30 32" id="KW-0449">Lipoprotein</keyword>
<evidence type="ECO:0000256" key="11">
    <source>
        <dbReference type="ARBA" id="ARBA00022581"/>
    </source>
</evidence>
<evidence type="ECO:0000256" key="4">
    <source>
        <dbReference type="ARBA" id="ARBA00004563"/>
    </source>
</evidence>
<evidence type="ECO:0000259" key="35">
    <source>
        <dbReference type="Pfam" id="PF00517"/>
    </source>
</evidence>
<dbReference type="GO" id="GO:0075512">
    <property type="term" value="P:clathrin-dependent endocytosis of virus by host cell"/>
    <property type="evidence" value="ECO:0007669"/>
    <property type="project" value="UniProtKB-UniRule"/>
</dbReference>
<dbReference type="SUPFAM" id="SSF56502">
    <property type="entry name" value="gp120 core"/>
    <property type="match status" value="2"/>
</dbReference>
<keyword evidence="9 32" id="KW-1032">Host cell membrane</keyword>
<keyword evidence="28 32" id="KW-0325">Glycoprotein</keyword>
<dbReference type="GO" id="GO:0019082">
    <property type="term" value="P:viral protein processing"/>
    <property type="evidence" value="ECO:0007669"/>
    <property type="project" value="UniProtKB-UniRule"/>
</dbReference>
<comment type="PTM">
    <text evidence="32">Highly glycosylated by host. The high number of glycan on the protein is reffered to as 'glycan shield' because it contributes to hide protein sequence from adaptive immune system.</text>
</comment>
<sequence>MRVRGIPRNYQHWGTWGILGFWMLMICNAVLEERWVTVYYGVPVWKEAKTTLFCASDAKAYEKEAHNVWATHACVPTDPSPQELVLENVTENFNMWKNDMVEQMHEDIISLWDQSLKPCVKLTPLCVTLECTKANGTSSNNSTASNNTMYEEMKNCSFNATTEIRDKQKKMYALFYKLDIVPLKEDKNNSNKYILINCNTSTIAQACPKISFDPIPIHYCAPAGYAILKCNNKTFNGTGPCSNVSTVQCTHGIKPVVSTQLLLNGSLAEEEIIIRSRNLTDHTKTIIVHLNESVEIICTRPGNNTRQSVRIGPGQTFYATGDIIGDIRQAHCNISEEKWNATLLKVREKLAKHFPNKTIIFNSSAGGDLEITTHTFICGGEFFYCNTSGLFNRTYHANGPAKYVNSTNGTITLQCRIKQFINMWQRVGRAMYAPPIAGSITCRSNITGLLLTRDGGENETETFRPGGGDMRDNWRSELYKYKVVEIKPLGIAPTEAKRRVVEREKRAVGLGAVLLGFLGAAGSTMGAASITLTVQARQLLSGIVQQQSNLLKAIEAQHHLLQLTVWGIKQLQARVLAIERYLKDQQLLGLWGCSGKLICTTTVPWNSSWSNKSLEEIWGNMTWMQWDREVSNYTGIIYDLLEESQNQQEKNEQDLLALDRWNSLWNWFDITNWLWYIKIFIMIVGGLIGLRIVFAILSLVNRVRQGYSPLSLQTLIPNQRGPDRPGGIEEEGGEKDRGRSIRLVSGFLALAWDDLRSLCLFSYHRLRDLLLIIARAVELLGHSILRSLQRGWEVLKYLGNLVQYWGLELKKSAISLLDTIAIAVAEGTDRIIEIIQEVCRAIYNIPTRIRRGFEAALQ</sequence>
<evidence type="ECO:0000256" key="10">
    <source>
        <dbReference type="ARBA" id="ARBA00022570"/>
    </source>
</evidence>
<dbReference type="GO" id="GO:0019031">
    <property type="term" value="C:viral envelope"/>
    <property type="evidence" value="ECO:0007669"/>
    <property type="project" value="UniProtKB-KW"/>
</dbReference>